<evidence type="ECO:0000313" key="3">
    <source>
        <dbReference type="Proteomes" id="UP000004322"/>
    </source>
</evidence>
<accession>G5JNB3</accession>
<keyword evidence="1" id="KW-0812">Transmembrane</keyword>
<organism evidence="2 3">
    <name type="scientific">Streptococcus criceti HS-6</name>
    <dbReference type="NCBI Taxonomy" id="873449"/>
    <lineage>
        <taxon>Bacteria</taxon>
        <taxon>Bacillati</taxon>
        <taxon>Bacillota</taxon>
        <taxon>Bacilli</taxon>
        <taxon>Lactobacillales</taxon>
        <taxon>Streptococcaceae</taxon>
        <taxon>Streptococcus</taxon>
    </lineage>
</organism>
<dbReference type="OrthoDB" id="2222383at2"/>
<dbReference type="Proteomes" id="UP000004322">
    <property type="component" value="Unassembled WGS sequence"/>
</dbReference>
<dbReference type="STRING" id="873449.STRCR_0150"/>
<feature type="transmembrane region" description="Helical" evidence="1">
    <location>
        <begin position="31"/>
        <end position="52"/>
    </location>
</feature>
<comment type="caution">
    <text evidence="2">The sequence shown here is derived from an EMBL/GenBank/DDBJ whole genome shotgun (WGS) entry which is preliminary data.</text>
</comment>
<keyword evidence="1" id="KW-0472">Membrane</keyword>
<proteinExistence type="predicted"/>
<protein>
    <submittedName>
        <fullName evidence="2">Uncharacterized protein</fullName>
    </submittedName>
</protein>
<feature type="transmembrane region" description="Helical" evidence="1">
    <location>
        <begin position="58"/>
        <end position="80"/>
    </location>
</feature>
<name>G5JNB3_STRCG</name>
<gene>
    <name evidence="2" type="ORF">STRCR_0150</name>
</gene>
<dbReference type="RefSeq" id="WP_004228740.1">
    <property type="nucleotide sequence ID" value="NZ_AEUV02000002.1"/>
</dbReference>
<dbReference type="EMBL" id="AEUV02000002">
    <property type="protein sequence ID" value="EHI74904.1"/>
    <property type="molecule type" value="Genomic_DNA"/>
</dbReference>
<sequence>MAEKQKNKRIPDPQLKKEMAWKNNLFARYILLRYSLALFFFSNLYWAMILVYHSSPVIVVPLLAIILIVLGSAEQLRLYGKKEAILTWTKRAFQFQTITNFLALALIFIPNQFSTVFPIFSDNLTGKIFVIILQGLGLAVVLLNLRKVGRIERKTDRFYLRFQQTFGKSI</sequence>
<keyword evidence="3" id="KW-1185">Reference proteome</keyword>
<feature type="transmembrane region" description="Helical" evidence="1">
    <location>
        <begin position="126"/>
        <end position="145"/>
    </location>
</feature>
<keyword evidence="1" id="KW-1133">Transmembrane helix</keyword>
<evidence type="ECO:0000256" key="1">
    <source>
        <dbReference type="SAM" id="Phobius"/>
    </source>
</evidence>
<evidence type="ECO:0000313" key="2">
    <source>
        <dbReference type="EMBL" id="EHI74904.1"/>
    </source>
</evidence>
<dbReference type="AlphaFoldDB" id="G5JNB3"/>
<reference evidence="2" key="1">
    <citation type="submission" date="2011-07" db="EMBL/GenBank/DDBJ databases">
        <authorList>
            <person name="Stanhope M.J."/>
            <person name="Durkin A.S."/>
            <person name="Hostetler J."/>
            <person name="Kim M."/>
            <person name="Radune D."/>
            <person name="Singh I."/>
            <person name="Town C.D."/>
        </authorList>
    </citation>
    <scope>NUCLEOTIDE SEQUENCE [LARGE SCALE GENOMIC DNA]</scope>
    <source>
        <strain evidence="2">HS-6</strain>
    </source>
</reference>